<accession>A0A0G1XJN7</accession>
<gene>
    <name evidence="1" type="ORF">UY74_C0023G0001</name>
</gene>
<dbReference type="Proteomes" id="UP000034445">
    <property type="component" value="Unassembled WGS sequence"/>
</dbReference>
<proteinExistence type="predicted"/>
<name>A0A0G1XJN7_9BACT</name>
<dbReference type="EMBL" id="LCRF01000023">
    <property type="protein sequence ID" value="KKW31090.1"/>
    <property type="molecule type" value="Genomic_DNA"/>
</dbReference>
<sequence>MAELIEPIYTAFFESQQSLAVLLRCCNDHSCYPTIFLPLRNRQYFHAITIALTNTNI</sequence>
<evidence type="ECO:0000313" key="1">
    <source>
        <dbReference type="EMBL" id="KKW31090.1"/>
    </source>
</evidence>
<evidence type="ECO:0000313" key="2">
    <source>
        <dbReference type="Proteomes" id="UP000034445"/>
    </source>
</evidence>
<dbReference type="AlphaFoldDB" id="A0A0G1XJN7"/>
<organism evidence="1 2">
    <name type="scientific">Candidatus Kaiserbacteria bacterium GW2011_GWC2_52_8b</name>
    <dbReference type="NCBI Taxonomy" id="1618676"/>
    <lineage>
        <taxon>Bacteria</taxon>
        <taxon>Candidatus Kaiseribacteriota</taxon>
    </lineage>
</organism>
<protein>
    <submittedName>
        <fullName evidence="1">Uncharacterized protein</fullName>
    </submittedName>
</protein>
<reference evidence="1 2" key="1">
    <citation type="journal article" date="2015" name="Nature">
        <title>rRNA introns, odd ribosomes, and small enigmatic genomes across a large radiation of phyla.</title>
        <authorList>
            <person name="Brown C.T."/>
            <person name="Hug L.A."/>
            <person name="Thomas B.C."/>
            <person name="Sharon I."/>
            <person name="Castelle C.J."/>
            <person name="Singh A."/>
            <person name="Wilkins M.J."/>
            <person name="Williams K.H."/>
            <person name="Banfield J.F."/>
        </authorList>
    </citation>
    <scope>NUCLEOTIDE SEQUENCE [LARGE SCALE GENOMIC DNA]</scope>
</reference>
<comment type="caution">
    <text evidence="1">The sequence shown here is derived from an EMBL/GenBank/DDBJ whole genome shotgun (WGS) entry which is preliminary data.</text>
</comment>
<feature type="non-terminal residue" evidence="1">
    <location>
        <position position="57"/>
    </location>
</feature>